<dbReference type="GO" id="GO:0005789">
    <property type="term" value="C:endoplasmic reticulum membrane"/>
    <property type="evidence" value="ECO:0007669"/>
    <property type="project" value="UniProtKB-SubCell"/>
</dbReference>
<keyword evidence="4 9" id="KW-0812">Transmembrane</keyword>
<evidence type="ECO:0000256" key="2">
    <source>
        <dbReference type="ARBA" id="ARBA00004922"/>
    </source>
</evidence>
<comment type="caution">
    <text evidence="9">Lacks conserved residue(s) required for the propagation of feature annotation.</text>
</comment>
<organism evidence="11 13">
    <name type="scientific">Dracunculus medinensis</name>
    <name type="common">Guinea worm</name>
    <dbReference type="NCBI Taxonomy" id="318479"/>
    <lineage>
        <taxon>Eukaryota</taxon>
        <taxon>Metazoa</taxon>
        <taxon>Ecdysozoa</taxon>
        <taxon>Nematoda</taxon>
        <taxon>Chromadorea</taxon>
        <taxon>Rhabditida</taxon>
        <taxon>Spirurina</taxon>
        <taxon>Dracunculoidea</taxon>
        <taxon>Dracunculidae</taxon>
        <taxon>Dracunculus</taxon>
    </lineage>
</organism>
<evidence type="ECO:0000256" key="3">
    <source>
        <dbReference type="ARBA" id="ARBA00010288"/>
    </source>
</evidence>
<dbReference type="InterPro" id="IPR007594">
    <property type="entry name" value="RFT1"/>
</dbReference>
<dbReference type="Pfam" id="PF04506">
    <property type="entry name" value="Rft-1"/>
    <property type="match status" value="2"/>
</dbReference>
<evidence type="ECO:0000256" key="5">
    <source>
        <dbReference type="ARBA" id="ARBA00022824"/>
    </source>
</evidence>
<dbReference type="Proteomes" id="UP000274756">
    <property type="component" value="Unassembled WGS sequence"/>
</dbReference>
<name>A0A0N4U3T0_DRAME</name>
<dbReference type="OrthoDB" id="9979195at2759"/>
<feature type="transmembrane region" description="Helical" evidence="9">
    <location>
        <begin position="51"/>
        <end position="72"/>
    </location>
</feature>
<dbReference type="PANTHER" id="PTHR13117:SF5">
    <property type="entry name" value="PROTEIN RFT1 HOMOLOG"/>
    <property type="match status" value="1"/>
</dbReference>
<dbReference type="PANTHER" id="PTHR13117">
    <property type="entry name" value="ENDOPLASMIC RETICULUM MULTISPAN TRANSMEMBRANE PROTEIN-RELATED"/>
    <property type="match status" value="1"/>
</dbReference>
<keyword evidence="5" id="KW-0256">Endoplasmic reticulum</keyword>
<evidence type="ECO:0000256" key="4">
    <source>
        <dbReference type="ARBA" id="ARBA00022692"/>
    </source>
</evidence>
<feature type="transmembrane region" description="Helical" evidence="9">
    <location>
        <begin position="399"/>
        <end position="423"/>
    </location>
</feature>
<evidence type="ECO:0000256" key="8">
    <source>
        <dbReference type="ARBA" id="ARBA00045912"/>
    </source>
</evidence>
<evidence type="ECO:0000256" key="1">
    <source>
        <dbReference type="ARBA" id="ARBA00004477"/>
    </source>
</evidence>
<protein>
    <recommendedName>
        <fullName evidence="9">Protein RFT1 homolog</fullName>
    </recommendedName>
</protein>
<evidence type="ECO:0000256" key="7">
    <source>
        <dbReference type="ARBA" id="ARBA00023136"/>
    </source>
</evidence>
<dbReference type="STRING" id="318479.A0A0N4U3T0"/>
<dbReference type="GO" id="GO:0034203">
    <property type="term" value="P:glycolipid translocation"/>
    <property type="evidence" value="ECO:0007669"/>
    <property type="project" value="TreeGrafter"/>
</dbReference>
<evidence type="ECO:0000256" key="9">
    <source>
        <dbReference type="RuleBase" id="RU365067"/>
    </source>
</evidence>
<comment type="pathway">
    <text evidence="2">Protein modification; protein glycosylation.</text>
</comment>
<sequence>MVDEKGMKCDQSLGSSLAHNISWQVFSRIISFLINMYLFRRVDGSLIGVVNIKPVLFPFVALILYYCLWFPFSATPPTSLVPSYSFALFCFGFSSWLESLAEPFIIVSLRLAMNAEYAFLQSLLTVLQRLLVLIFITSGVLSHIDAFCFAQDLSILGTLIVHSVFKQILTDGTAYVLTFTSYFTLSTKGAYDAVDKLGSLVARLIFAPLEHSAFLYFSSNIKRNVQLDEQDSKNVKKATEVLIGLLHLIVVIGMVISVFAAPYSYLAVAFYGGDLLVKNSGILRGSKKHVGQSSKECIIIEYGRIGGSEVLTPEFRSIDISALNFLGAGLLRLYCVYIVIIALNGITECFTMATMTTYQVLFLKYFNVFLNIYLQFAVVFSCWIYIVQYLHKGISVMTVLPTLSTIFLLLFSLLILTLSLLIFGSTGGIIHNGAHLAVGGALFFFVINHIYHQDISLAHFVNSYLYHLSTHNQ</sequence>
<evidence type="ECO:0000313" key="11">
    <source>
        <dbReference type="Proteomes" id="UP000038040"/>
    </source>
</evidence>
<feature type="transmembrane region" description="Helical" evidence="9">
    <location>
        <begin position="238"/>
        <end position="259"/>
    </location>
</feature>
<gene>
    <name evidence="10" type="ORF">DME_LOCUS5752</name>
</gene>
<keyword evidence="6 9" id="KW-1133">Transmembrane helix</keyword>
<keyword evidence="12" id="KW-1185">Reference proteome</keyword>
<keyword evidence="7 9" id="KW-0472">Membrane</keyword>
<reference evidence="10 12" key="2">
    <citation type="submission" date="2018-11" db="EMBL/GenBank/DDBJ databases">
        <authorList>
            <consortium name="Pathogen Informatics"/>
        </authorList>
    </citation>
    <scope>NUCLEOTIDE SEQUENCE [LARGE SCALE GENOMIC DNA]</scope>
</reference>
<comment type="similarity">
    <text evidence="3 9">Belongs to the RFT1 family.</text>
</comment>
<evidence type="ECO:0000313" key="10">
    <source>
        <dbReference type="EMBL" id="VDN55779.1"/>
    </source>
</evidence>
<feature type="transmembrane region" description="Helical" evidence="9">
    <location>
        <begin position="84"/>
        <end position="105"/>
    </location>
</feature>
<dbReference type="EMBL" id="UYYG01001153">
    <property type="protein sequence ID" value="VDN55779.1"/>
    <property type="molecule type" value="Genomic_DNA"/>
</dbReference>
<reference evidence="13" key="1">
    <citation type="submission" date="2017-02" db="UniProtKB">
        <authorList>
            <consortium name="WormBaseParasite"/>
        </authorList>
    </citation>
    <scope>IDENTIFICATION</scope>
</reference>
<comment type="function">
    <text evidence="8 9">Intramembrane glycolipid transporter that operates in the biosynthetic pathway of dolichol-linked oligosaccharides, the glycan precursors employed in protein asparagine (N)-glycosylation. The sequential addition of sugars to dolichol pyrophosphate produces dolichol-linked oligosaccharides containing fourteen sugars, including two GlcNAcs, nine mannoses and three glucoses. Once assembled, the oligosaccharide is transferred from the lipid to nascent proteins by oligosaccharyltransferases. The assembly of dolichol-linked oligosaccharides begins on the cytosolic side of the endoplasmic reticulum membrane and finishes in its lumen. RFT1 could mediate the translocation of the cytosolically oriented intermediate DolPP-GlcNAc2Man5, produced by ALG11, into the ER lumen where dolichol-linked oligosaccharides assembly continues. However, the intramembrane lipid transporter activity could not be confirmed in vitro.</text>
</comment>
<feature type="transmembrane region" description="Helical" evidence="9">
    <location>
        <begin position="117"/>
        <end position="138"/>
    </location>
</feature>
<evidence type="ECO:0000313" key="13">
    <source>
        <dbReference type="WBParaSite" id="DME_0000139201-mRNA-1"/>
    </source>
</evidence>
<feature type="transmembrane region" description="Helical" evidence="9">
    <location>
        <begin position="325"/>
        <end position="346"/>
    </location>
</feature>
<proteinExistence type="inferred from homology"/>
<feature type="transmembrane region" description="Helical" evidence="9">
    <location>
        <begin position="366"/>
        <end position="387"/>
    </location>
</feature>
<dbReference type="GO" id="GO:0006488">
    <property type="term" value="P:dolichol-linked oligosaccharide biosynthetic process"/>
    <property type="evidence" value="ECO:0007669"/>
    <property type="project" value="InterPro"/>
</dbReference>
<dbReference type="Proteomes" id="UP000038040">
    <property type="component" value="Unplaced"/>
</dbReference>
<accession>A0A0N4U3T0</accession>
<feature type="transmembrane region" description="Helical" evidence="9">
    <location>
        <begin position="429"/>
        <end position="447"/>
    </location>
</feature>
<dbReference type="AlphaFoldDB" id="A0A0N4U3T0"/>
<evidence type="ECO:0000313" key="12">
    <source>
        <dbReference type="Proteomes" id="UP000274756"/>
    </source>
</evidence>
<evidence type="ECO:0000256" key="6">
    <source>
        <dbReference type="ARBA" id="ARBA00022989"/>
    </source>
</evidence>
<comment type="subcellular location">
    <subcellularLocation>
        <location evidence="1 9">Endoplasmic reticulum membrane</location>
        <topology evidence="1 9">Multi-pass membrane protein</topology>
    </subcellularLocation>
</comment>
<feature type="transmembrane region" description="Helical" evidence="9">
    <location>
        <begin position="197"/>
        <end position="217"/>
    </location>
</feature>
<dbReference type="WBParaSite" id="DME_0000139201-mRNA-1">
    <property type="protein sequence ID" value="DME_0000139201-mRNA-1"/>
    <property type="gene ID" value="DME_0000139201"/>
</dbReference>